<proteinExistence type="predicted"/>
<accession>A0AAE0B998</accession>
<feature type="domain" description="RNase H type-1" evidence="1">
    <location>
        <begin position="8"/>
        <end position="86"/>
    </location>
</feature>
<organism evidence="2 3">
    <name type="scientific">Dipteronia sinensis</name>
    <dbReference type="NCBI Taxonomy" id="43782"/>
    <lineage>
        <taxon>Eukaryota</taxon>
        <taxon>Viridiplantae</taxon>
        <taxon>Streptophyta</taxon>
        <taxon>Embryophyta</taxon>
        <taxon>Tracheophyta</taxon>
        <taxon>Spermatophyta</taxon>
        <taxon>Magnoliopsida</taxon>
        <taxon>eudicotyledons</taxon>
        <taxon>Gunneridae</taxon>
        <taxon>Pentapetalae</taxon>
        <taxon>rosids</taxon>
        <taxon>malvids</taxon>
        <taxon>Sapindales</taxon>
        <taxon>Sapindaceae</taxon>
        <taxon>Hippocastanoideae</taxon>
        <taxon>Acereae</taxon>
        <taxon>Dipteronia</taxon>
    </lineage>
</organism>
<keyword evidence="3" id="KW-1185">Reference proteome</keyword>
<evidence type="ECO:0000259" key="1">
    <source>
        <dbReference type="Pfam" id="PF13456"/>
    </source>
</evidence>
<dbReference type="InterPro" id="IPR002156">
    <property type="entry name" value="RNaseH_domain"/>
</dbReference>
<dbReference type="EMBL" id="JANJYJ010000001">
    <property type="protein sequence ID" value="KAK3231705.1"/>
    <property type="molecule type" value="Genomic_DNA"/>
</dbReference>
<dbReference type="AlphaFoldDB" id="A0AAE0B998"/>
<sequence>MSLKKVETEGFVMASSSQTIEASFSPQVVKALAISRGLQLVIDTGLHPCRIDSDVKVVVDWINSSELLCSEIGNVIADIRILLEKERCLY</sequence>
<gene>
    <name evidence="2" type="ORF">Dsin_003586</name>
</gene>
<name>A0AAE0B998_9ROSI</name>
<reference evidence="2" key="1">
    <citation type="journal article" date="2023" name="Plant J.">
        <title>Genome sequences and population genomics provide insights into the demographic history, inbreeding, and mutation load of two 'living fossil' tree species of Dipteronia.</title>
        <authorList>
            <person name="Feng Y."/>
            <person name="Comes H.P."/>
            <person name="Chen J."/>
            <person name="Zhu S."/>
            <person name="Lu R."/>
            <person name="Zhang X."/>
            <person name="Li P."/>
            <person name="Qiu J."/>
            <person name="Olsen K.M."/>
            <person name="Qiu Y."/>
        </authorList>
    </citation>
    <scope>NUCLEOTIDE SEQUENCE</scope>
    <source>
        <strain evidence="2">NBL</strain>
    </source>
</reference>
<dbReference type="Pfam" id="PF13456">
    <property type="entry name" value="RVT_3"/>
    <property type="match status" value="1"/>
</dbReference>
<evidence type="ECO:0000313" key="2">
    <source>
        <dbReference type="EMBL" id="KAK3231705.1"/>
    </source>
</evidence>
<dbReference type="GO" id="GO:0004523">
    <property type="term" value="F:RNA-DNA hybrid ribonuclease activity"/>
    <property type="evidence" value="ECO:0007669"/>
    <property type="project" value="InterPro"/>
</dbReference>
<evidence type="ECO:0000313" key="3">
    <source>
        <dbReference type="Proteomes" id="UP001281410"/>
    </source>
</evidence>
<comment type="caution">
    <text evidence="2">The sequence shown here is derived from an EMBL/GenBank/DDBJ whole genome shotgun (WGS) entry which is preliminary data.</text>
</comment>
<dbReference type="Proteomes" id="UP001281410">
    <property type="component" value="Unassembled WGS sequence"/>
</dbReference>
<protein>
    <recommendedName>
        <fullName evidence="1">RNase H type-1 domain-containing protein</fullName>
    </recommendedName>
</protein>
<dbReference type="GO" id="GO:0003676">
    <property type="term" value="F:nucleic acid binding"/>
    <property type="evidence" value="ECO:0007669"/>
    <property type="project" value="InterPro"/>
</dbReference>